<dbReference type="Pfam" id="PF12520">
    <property type="entry name" value="DUF3723"/>
    <property type="match status" value="1"/>
</dbReference>
<feature type="compositionally biased region" description="Polar residues" evidence="1">
    <location>
        <begin position="1455"/>
        <end position="1467"/>
    </location>
</feature>
<dbReference type="Proteomes" id="UP001146351">
    <property type="component" value="Unassembled WGS sequence"/>
</dbReference>
<feature type="region of interest" description="Disordered" evidence="1">
    <location>
        <begin position="1284"/>
        <end position="1334"/>
    </location>
</feature>
<feature type="region of interest" description="Disordered" evidence="1">
    <location>
        <begin position="1670"/>
        <end position="1697"/>
    </location>
</feature>
<evidence type="ECO:0000256" key="1">
    <source>
        <dbReference type="SAM" id="MobiDB-lite"/>
    </source>
</evidence>
<feature type="compositionally biased region" description="Basic and acidic residues" evidence="1">
    <location>
        <begin position="566"/>
        <end position="579"/>
    </location>
</feature>
<feature type="compositionally biased region" description="Basic residues" evidence="1">
    <location>
        <begin position="1886"/>
        <end position="1903"/>
    </location>
</feature>
<protein>
    <submittedName>
        <fullName evidence="2">Uncharacterized protein</fullName>
    </submittedName>
</protein>
<feature type="compositionally biased region" description="Polar residues" evidence="1">
    <location>
        <begin position="803"/>
        <end position="813"/>
    </location>
</feature>
<organism evidence="2 3">
    <name type="scientific">Penicillium capsulatum</name>
    <dbReference type="NCBI Taxonomy" id="69766"/>
    <lineage>
        <taxon>Eukaryota</taxon>
        <taxon>Fungi</taxon>
        <taxon>Dikarya</taxon>
        <taxon>Ascomycota</taxon>
        <taxon>Pezizomycotina</taxon>
        <taxon>Eurotiomycetes</taxon>
        <taxon>Eurotiomycetidae</taxon>
        <taxon>Eurotiales</taxon>
        <taxon>Aspergillaceae</taxon>
        <taxon>Penicillium</taxon>
    </lineage>
</organism>
<sequence>MLQPVGPVLFNNINALKANPSVWASFDSLIEAAPHMPAATVFGAVKKLNALHCPEQLVNYWSSYMFHWWKKVIDQTNRYRQGTRKIYLHAINSETFEKLQALAPNLSTEDRSEVEKMLTNGSLLRGFEDEVRSNFKNAILEANSMIPSWSLFCAQQKILRKWSIWIKAMLGASSTKKSKSITQELDGTYINEEHGDNCLYEIQTSETTWRTLSVSGTDRQTLSLRQLWLYVMRQEMETPSQQDVQHLAEMARRLGFSIPVSDGSLEPQNEGTSSINFGHGNAIGSLTTCLSIDGVEGSAHGLPQVSQEQRLGEMSKPEDQMDYARHAQKSLYFDLAELLPDRAKGQYVDWLCVLACTYRAFAADPQSASKYADKEGVRQTFDNLRLNCIVNVPSNPVLAVSSNHTSDHVGSVAGGQYDLQANVIPAEVYSPRSTTADEDGPSEMDQSQSPTNGSDSPQGGDLLCIGWPKGPIDDAPGPSSTPHSQQSPNEDNSSPPDSQDIEIASSEIGTEINEEFQPTNSRKGSERALSYDDSREVPPRRQNQADTPTETIRLTPLGGSPIEELGSTKHHDDTGKLFEDIYDESSAEAEPGTIGSGELPRQEWDVSVPSEKAIGRSSVPDRSGSPNSSNNSPMRECDQPDAQPAAEGNNALNKKHAEGLSPPIPCEIILWGGWQSAHCNTGLSPSSHSDIQATVPGLSSRRKDPGKNKAQRPISDGQPNSSNYVDEAQPSHKELDSTPSLADARSIHARPQEASPTDQITNPSHSASSKGYQKPTVKDAPDVDESPAFCPTQAAIEREHVNSEASYSFNNDQRTSEDFHQPPNQGDGHPTVDEKATENQDASSRMPRTSITRGQATPAQLHSPHSLQGRKYDMPINDVHECFPLPEAEPGGFPIHVTKHLPDHGDKPLFQPTAVDGEKYPQGQNGPKMPEASQSTYEFPENIASAEAPRPNNTSQKESLPDEPGRPISPSPHLRSSSMDGGGRHKTSSASGCTQAANPHSLNDQNGQNRKRKLREETAVGSRKGRPSRRIGVFQNHTFNPFTSDHIRKEAFRNGYLPPGVERRRRRNDRMRQWHKQMRSTHSHVQSTDRSDLHNLSDCPRIKSTKNKATNMDGDSHGSLLEPIDREYQSYQIPTSINPDTRETPLAWGTTKMAGQMKTENDDCQSIRGGFSTTAMDIDPPMESALHASHEMEMPPAAQESGQSVGSTDRSQSAFLSPPQPLEEIPEPRRQQAQQQSGSPLSAPEEMKMGAFSKESGVETGIPKSRTIRESECALHATDIQLPIGRHNETSRANAEPSTLTHNQLSANSIRDVEGTLESGSSSSARPSKMGGDRSARFDLYTGAPGSLLDGKAGEAIDDKIPIGLTGDSMPKSKKRRAEVIDLTDDHPRQQSGSKVGRIEGSPACLATRYLLNQNVGHQWNETHKHEYVDVLRVDFDYDNGEEYNIATARRKVKANTSGQTTDSSMTEELATRRKSTPASEHSGTDLPRNRVTSDGGISPIAPDPDTFILPTSHQSTDKSNVESKATAGRPQMSNTSKKWQSSIPRTKIVPPIIACSKIPRPRHGLQEAEVHNEAFKSVMKNSRGGILKRQNAGLRKNNRPVWGDLSEAKKDLFEENIAHYLLQKGASTRQQSPSPTKITEGNCTGSSNNVIYKDPTTEYDTATAIPDDRLATQQNTVQETCTSRAENQSPRAEPDDHQVFDDAYHMARTAREASSRPTFSTSDNPHLVEKHVPISTRSHLDNLESDPLRGQALMGRVRSTAVRRMRRQKVQRNTKTRYLITLNGLDIINIENIDSKQYLPPFIRALNKYNPIFFNWKFQHVTPVNASDAAEEGMLILQYGDHDINQEDELRRKISYEIKKHCQQLHAKRGKDRQFPSKWGAPIRRSSRQRQRLRARRHQAVD</sequence>
<feature type="compositionally biased region" description="Polar residues" evidence="1">
    <location>
        <begin position="839"/>
        <end position="866"/>
    </location>
</feature>
<feature type="compositionally biased region" description="Polar residues" evidence="1">
    <location>
        <begin position="754"/>
        <end position="771"/>
    </location>
</feature>
<feature type="compositionally biased region" description="Basic residues" evidence="1">
    <location>
        <begin position="1063"/>
        <end position="1082"/>
    </location>
</feature>
<keyword evidence="3" id="KW-1185">Reference proteome</keyword>
<feature type="compositionally biased region" description="Low complexity" evidence="1">
    <location>
        <begin position="484"/>
        <end position="498"/>
    </location>
</feature>
<feature type="compositionally biased region" description="Basic and acidic residues" evidence="1">
    <location>
        <begin position="870"/>
        <end position="881"/>
    </location>
</feature>
<feature type="compositionally biased region" description="Basic and acidic residues" evidence="1">
    <location>
        <begin position="523"/>
        <end position="539"/>
    </location>
</feature>
<dbReference type="OrthoDB" id="4227485at2759"/>
<feature type="region of interest" description="Disordered" evidence="1">
    <location>
        <begin position="1192"/>
        <end position="1246"/>
    </location>
</feature>
<feature type="compositionally biased region" description="Polar residues" evidence="1">
    <location>
        <begin position="1532"/>
        <end position="1544"/>
    </location>
</feature>
<feature type="region of interest" description="Disordered" evidence="1">
    <location>
        <begin position="1053"/>
        <end position="1097"/>
    </location>
</feature>
<dbReference type="EMBL" id="JAPQKO010000007">
    <property type="protein sequence ID" value="KAJ5152494.1"/>
    <property type="molecule type" value="Genomic_DNA"/>
</dbReference>
<feature type="compositionally biased region" description="Low complexity" evidence="1">
    <location>
        <begin position="623"/>
        <end position="633"/>
    </location>
</feature>
<comment type="caution">
    <text evidence="2">The sequence shown here is derived from an EMBL/GenBank/DDBJ whole genome shotgun (WGS) entry which is preliminary data.</text>
</comment>
<reference evidence="2" key="2">
    <citation type="journal article" date="2023" name="IMA Fungus">
        <title>Comparative genomic study of the Penicillium genus elucidates a diverse pangenome and 15 lateral gene transfer events.</title>
        <authorList>
            <person name="Petersen C."/>
            <person name="Sorensen T."/>
            <person name="Nielsen M.R."/>
            <person name="Sondergaard T.E."/>
            <person name="Sorensen J.L."/>
            <person name="Fitzpatrick D.A."/>
            <person name="Frisvad J.C."/>
            <person name="Nielsen K.L."/>
        </authorList>
    </citation>
    <scope>NUCLEOTIDE SEQUENCE</scope>
    <source>
        <strain evidence="2">IBT 21917</strain>
    </source>
</reference>
<feature type="compositionally biased region" description="Polar residues" evidence="1">
    <location>
        <begin position="1200"/>
        <end position="1215"/>
    </location>
</feature>
<feature type="compositionally biased region" description="Polar residues" evidence="1">
    <location>
        <begin position="541"/>
        <end position="552"/>
    </location>
</feature>
<accession>A0A9W9HPE5</accession>
<reference evidence="2" key="1">
    <citation type="submission" date="2022-11" db="EMBL/GenBank/DDBJ databases">
        <authorList>
            <person name="Petersen C."/>
        </authorList>
    </citation>
    <scope>NUCLEOTIDE SEQUENCE</scope>
    <source>
        <strain evidence="2">IBT 21917</strain>
    </source>
</reference>
<feature type="compositionally biased region" description="Polar residues" evidence="1">
    <location>
        <begin position="988"/>
        <end position="1008"/>
    </location>
</feature>
<feature type="region of interest" description="Disordered" evidence="1">
    <location>
        <begin position="1452"/>
        <end position="1544"/>
    </location>
</feature>
<dbReference type="InterPro" id="IPR022198">
    <property type="entry name" value="DUF3723"/>
</dbReference>
<feature type="compositionally biased region" description="Polar residues" evidence="1">
    <location>
        <begin position="1231"/>
        <end position="1240"/>
    </location>
</feature>
<feature type="region of interest" description="Disordered" evidence="1">
    <location>
        <begin position="426"/>
        <end position="662"/>
    </location>
</feature>
<feature type="compositionally biased region" description="Polar residues" evidence="1">
    <location>
        <begin position="444"/>
        <end position="457"/>
    </location>
</feature>
<name>A0A9W9HPE5_9EURO</name>
<evidence type="ECO:0000313" key="3">
    <source>
        <dbReference type="Proteomes" id="UP001146351"/>
    </source>
</evidence>
<feature type="compositionally biased region" description="Polar residues" evidence="1">
    <location>
        <begin position="1291"/>
        <end position="1309"/>
    </location>
</feature>
<proteinExistence type="predicted"/>
<evidence type="ECO:0000313" key="2">
    <source>
        <dbReference type="EMBL" id="KAJ5152494.1"/>
    </source>
</evidence>
<feature type="compositionally biased region" description="Polar residues" evidence="1">
    <location>
        <begin position="1672"/>
        <end position="1691"/>
    </location>
</feature>
<feature type="region of interest" description="Disordered" evidence="1">
    <location>
        <begin position="677"/>
        <end position="1031"/>
    </location>
</feature>
<feature type="region of interest" description="Disordered" evidence="1">
    <location>
        <begin position="1867"/>
        <end position="1903"/>
    </location>
</feature>
<gene>
    <name evidence="2" type="ORF">N7492_009774</name>
</gene>
<feature type="compositionally biased region" description="Polar residues" evidence="1">
    <location>
        <begin position="677"/>
        <end position="692"/>
    </location>
</feature>